<organism evidence="2 3">
    <name type="scientific">Toxoplasma gondii GAB2-2007-GAL-DOM2</name>
    <dbReference type="NCBI Taxonomy" id="1130820"/>
    <lineage>
        <taxon>Eukaryota</taxon>
        <taxon>Sar</taxon>
        <taxon>Alveolata</taxon>
        <taxon>Apicomplexa</taxon>
        <taxon>Conoidasida</taxon>
        <taxon>Coccidia</taxon>
        <taxon>Eucoccidiorida</taxon>
        <taxon>Eimeriorina</taxon>
        <taxon>Sarcocystidae</taxon>
        <taxon>Toxoplasma</taxon>
    </lineage>
</organism>
<evidence type="ECO:0000256" key="1">
    <source>
        <dbReference type="SAM" id="MobiDB-lite"/>
    </source>
</evidence>
<feature type="compositionally biased region" description="Basic and acidic residues" evidence="1">
    <location>
        <begin position="91"/>
        <end position="115"/>
    </location>
</feature>
<dbReference type="Proteomes" id="UP000028837">
    <property type="component" value="Unassembled WGS sequence"/>
</dbReference>
<evidence type="ECO:0000313" key="3">
    <source>
        <dbReference type="Proteomes" id="UP000028837"/>
    </source>
</evidence>
<accession>A0A086KQ55</accession>
<evidence type="ECO:0000313" key="2">
    <source>
        <dbReference type="EMBL" id="KFG46523.1"/>
    </source>
</evidence>
<proteinExistence type="predicted"/>
<protein>
    <submittedName>
        <fullName evidence="2">Uncharacterized protein</fullName>
    </submittedName>
</protein>
<sequence length="115" mass="12534">MSPFLGRRGPSRKLNARSLHPSLLFPQPVALCAASLMRHVTQETQPQASASVLLSCRASSILRDPQSGTSKGLGTKVVPERKTTAPTSQDELTRTKSPVRDQDKKETDLRQEPTA</sequence>
<dbReference type="AlphaFoldDB" id="A0A086KQ55"/>
<comment type="caution">
    <text evidence="2">The sequence shown here is derived from an EMBL/GenBank/DDBJ whole genome shotgun (WGS) entry which is preliminary data.</text>
</comment>
<dbReference type="EMBL" id="AHZU02000266">
    <property type="protein sequence ID" value="KFG46523.1"/>
    <property type="molecule type" value="Genomic_DNA"/>
</dbReference>
<feature type="region of interest" description="Disordered" evidence="1">
    <location>
        <begin position="60"/>
        <end position="115"/>
    </location>
</feature>
<name>A0A086KQ55_TOXGO</name>
<dbReference type="VEuPathDB" id="ToxoDB:TGDOM2_364240"/>
<gene>
    <name evidence="2" type="ORF">TGDOM2_364240</name>
</gene>
<reference evidence="2 3" key="1">
    <citation type="submission" date="2014-02" db="EMBL/GenBank/DDBJ databases">
        <authorList>
            <person name="Sibley D."/>
            <person name="Venepally P."/>
            <person name="Karamycheva S."/>
            <person name="Hadjithomas M."/>
            <person name="Khan A."/>
            <person name="Brunk B."/>
            <person name="Roos D."/>
            <person name="Caler E."/>
            <person name="Lorenzi H."/>
        </authorList>
    </citation>
    <scope>NUCLEOTIDE SEQUENCE [LARGE SCALE GENOMIC DNA]</scope>
    <source>
        <strain evidence="2 3">GAB2-2007-GAL-DOM2</strain>
    </source>
</reference>